<evidence type="ECO:0000256" key="4">
    <source>
        <dbReference type="SAM" id="SignalP"/>
    </source>
</evidence>
<comment type="subcellular location">
    <subcellularLocation>
        <location evidence="1">Membrane</location>
    </subcellularLocation>
</comment>
<dbReference type="GO" id="GO:0004675">
    <property type="term" value="F:transmembrane receptor protein serine/threonine kinase activity"/>
    <property type="evidence" value="ECO:0007669"/>
    <property type="project" value="InterPro"/>
</dbReference>
<dbReference type="Proteomes" id="UP001432322">
    <property type="component" value="Unassembled WGS sequence"/>
</dbReference>
<dbReference type="SUPFAM" id="SSF57302">
    <property type="entry name" value="Snake toxin-like"/>
    <property type="match status" value="1"/>
</dbReference>
<evidence type="ECO:0000256" key="3">
    <source>
        <dbReference type="ARBA" id="ARBA00023136"/>
    </source>
</evidence>
<keyword evidence="2 4" id="KW-0732">Signal</keyword>
<dbReference type="GO" id="GO:0016020">
    <property type="term" value="C:membrane"/>
    <property type="evidence" value="ECO:0007669"/>
    <property type="project" value="UniProtKB-SubCell"/>
</dbReference>
<dbReference type="AlphaFoldDB" id="A0AAV5VD69"/>
<gene>
    <name evidence="6" type="ORF">PFISCL1PPCAC_7389</name>
</gene>
<evidence type="ECO:0000256" key="1">
    <source>
        <dbReference type="ARBA" id="ARBA00004370"/>
    </source>
</evidence>
<evidence type="ECO:0000256" key="2">
    <source>
        <dbReference type="ARBA" id="ARBA00022729"/>
    </source>
</evidence>
<dbReference type="Pfam" id="PF01064">
    <property type="entry name" value="Activin_recp"/>
    <property type="match status" value="1"/>
</dbReference>
<feature type="non-terminal residue" evidence="6">
    <location>
        <position position="1"/>
    </location>
</feature>
<feature type="domain" description="Activin types I and II receptor" evidence="5">
    <location>
        <begin position="18"/>
        <end position="86"/>
    </location>
</feature>
<sequence length="117" mass="13222">RCAFLLFLVLPQVYPLTCYIFSTVDARRGQTVPTTCGISRRPSCMTEYEREFSHTYCASDGLCEKHKKEDLEKNITCCDTDFCNRDKVIEMGGNPDSASLHNLFISSIIALFPSIIL</sequence>
<evidence type="ECO:0000313" key="7">
    <source>
        <dbReference type="Proteomes" id="UP001432322"/>
    </source>
</evidence>
<organism evidence="6 7">
    <name type="scientific">Pristionchus fissidentatus</name>
    <dbReference type="NCBI Taxonomy" id="1538716"/>
    <lineage>
        <taxon>Eukaryota</taxon>
        <taxon>Metazoa</taxon>
        <taxon>Ecdysozoa</taxon>
        <taxon>Nematoda</taxon>
        <taxon>Chromadorea</taxon>
        <taxon>Rhabditida</taxon>
        <taxon>Rhabditina</taxon>
        <taxon>Diplogasteromorpha</taxon>
        <taxon>Diplogasteroidea</taxon>
        <taxon>Neodiplogasteridae</taxon>
        <taxon>Pristionchus</taxon>
    </lineage>
</organism>
<dbReference type="EMBL" id="BTSY01000002">
    <property type="protein sequence ID" value="GMT16092.1"/>
    <property type="molecule type" value="Genomic_DNA"/>
</dbReference>
<feature type="signal peptide" evidence="4">
    <location>
        <begin position="1"/>
        <end position="26"/>
    </location>
</feature>
<keyword evidence="3" id="KW-0472">Membrane</keyword>
<keyword evidence="7" id="KW-1185">Reference proteome</keyword>
<proteinExistence type="predicted"/>
<dbReference type="InterPro" id="IPR000472">
    <property type="entry name" value="Activin_recp"/>
</dbReference>
<protein>
    <recommendedName>
        <fullName evidence="5">Activin types I and II receptor domain-containing protein</fullName>
    </recommendedName>
</protein>
<name>A0AAV5VD69_9BILA</name>
<comment type="caution">
    <text evidence="6">The sequence shown here is derived from an EMBL/GenBank/DDBJ whole genome shotgun (WGS) entry which is preliminary data.</text>
</comment>
<dbReference type="InterPro" id="IPR045860">
    <property type="entry name" value="Snake_toxin-like_sf"/>
</dbReference>
<reference evidence="6" key="1">
    <citation type="submission" date="2023-10" db="EMBL/GenBank/DDBJ databases">
        <title>Genome assembly of Pristionchus species.</title>
        <authorList>
            <person name="Yoshida K."/>
            <person name="Sommer R.J."/>
        </authorList>
    </citation>
    <scope>NUCLEOTIDE SEQUENCE</scope>
    <source>
        <strain evidence="6">RS5133</strain>
    </source>
</reference>
<evidence type="ECO:0000313" key="6">
    <source>
        <dbReference type="EMBL" id="GMT16092.1"/>
    </source>
</evidence>
<evidence type="ECO:0000259" key="5">
    <source>
        <dbReference type="Pfam" id="PF01064"/>
    </source>
</evidence>
<accession>A0AAV5VD69</accession>
<feature type="chain" id="PRO_5043944039" description="Activin types I and II receptor domain-containing protein" evidence="4">
    <location>
        <begin position="27"/>
        <end position="117"/>
    </location>
</feature>